<evidence type="ECO:0008006" key="4">
    <source>
        <dbReference type="Google" id="ProtNLM"/>
    </source>
</evidence>
<evidence type="ECO:0000313" key="3">
    <source>
        <dbReference type="Proteomes" id="UP000198426"/>
    </source>
</evidence>
<sequence length="60" mass="6134">MLRLTLLLHAITSTVIMGTGIVAVLVMGFVSGVAILACVLAGIVLGFPLAWLIAKKLGEG</sequence>
<evidence type="ECO:0000313" key="2">
    <source>
        <dbReference type="EMBL" id="SNS22242.1"/>
    </source>
</evidence>
<evidence type="ECO:0000256" key="1">
    <source>
        <dbReference type="SAM" id="Phobius"/>
    </source>
</evidence>
<dbReference type="OrthoDB" id="7510999at2"/>
<dbReference type="Proteomes" id="UP000198426">
    <property type="component" value="Unassembled WGS sequence"/>
</dbReference>
<keyword evidence="1" id="KW-1133">Transmembrane helix</keyword>
<feature type="transmembrane region" description="Helical" evidence="1">
    <location>
        <begin position="33"/>
        <end position="54"/>
    </location>
</feature>
<feature type="transmembrane region" description="Helical" evidence="1">
    <location>
        <begin position="7"/>
        <end position="27"/>
    </location>
</feature>
<dbReference type="AlphaFoldDB" id="A0A239CQW2"/>
<organism evidence="2 3">
    <name type="scientific">Tropicimonas sediminicola</name>
    <dbReference type="NCBI Taxonomy" id="1031541"/>
    <lineage>
        <taxon>Bacteria</taxon>
        <taxon>Pseudomonadati</taxon>
        <taxon>Pseudomonadota</taxon>
        <taxon>Alphaproteobacteria</taxon>
        <taxon>Rhodobacterales</taxon>
        <taxon>Roseobacteraceae</taxon>
        <taxon>Tropicimonas</taxon>
    </lineage>
</organism>
<name>A0A239CQW2_9RHOB</name>
<protein>
    <recommendedName>
        <fullName evidence="4">CTP synthetase</fullName>
    </recommendedName>
</protein>
<accession>A0A239CQW2</accession>
<dbReference type="EMBL" id="FZOY01000001">
    <property type="protein sequence ID" value="SNS22242.1"/>
    <property type="molecule type" value="Genomic_DNA"/>
</dbReference>
<reference evidence="2 3" key="1">
    <citation type="submission" date="2017-06" db="EMBL/GenBank/DDBJ databases">
        <authorList>
            <person name="Kim H.J."/>
            <person name="Triplett B.A."/>
        </authorList>
    </citation>
    <scope>NUCLEOTIDE SEQUENCE [LARGE SCALE GENOMIC DNA]</scope>
    <source>
        <strain evidence="2 3">DSM 29339</strain>
    </source>
</reference>
<dbReference type="RefSeq" id="WP_089230879.1">
    <property type="nucleotide sequence ID" value="NZ_FZOY01000001.1"/>
</dbReference>
<gene>
    <name evidence="2" type="ORF">SAMN05421757_101414</name>
</gene>
<keyword evidence="1" id="KW-0472">Membrane</keyword>
<keyword evidence="1" id="KW-0812">Transmembrane</keyword>
<proteinExistence type="predicted"/>
<keyword evidence="3" id="KW-1185">Reference proteome</keyword>